<keyword evidence="4" id="KW-1185">Reference proteome</keyword>
<feature type="transmembrane region" description="Helical" evidence="2">
    <location>
        <begin position="397"/>
        <end position="416"/>
    </location>
</feature>
<accession>A0A8H3F7K4</accession>
<keyword evidence="2" id="KW-1133">Transmembrane helix</keyword>
<dbReference type="Proteomes" id="UP000664521">
    <property type="component" value="Unassembled WGS sequence"/>
</dbReference>
<feature type="transmembrane region" description="Helical" evidence="2">
    <location>
        <begin position="369"/>
        <end position="390"/>
    </location>
</feature>
<organism evidence="3 4">
    <name type="scientific">Heterodermia speciosa</name>
    <dbReference type="NCBI Taxonomy" id="116794"/>
    <lineage>
        <taxon>Eukaryota</taxon>
        <taxon>Fungi</taxon>
        <taxon>Dikarya</taxon>
        <taxon>Ascomycota</taxon>
        <taxon>Pezizomycotina</taxon>
        <taxon>Lecanoromycetes</taxon>
        <taxon>OSLEUM clade</taxon>
        <taxon>Lecanoromycetidae</taxon>
        <taxon>Caliciales</taxon>
        <taxon>Physciaceae</taxon>
        <taxon>Heterodermia</taxon>
    </lineage>
</organism>
<dbReference type="CDD" id="cd16616">
    <property type="entry name" value="mRING-HC-C4C4_Asi1p-like"/>
    <property type="match status" value="1"/>
</dbReference>
<gene>
    <name evidence="3" type="ORF">HETSPECPRED_003081</name>
</gene>
<proteinExistence type="predicted"/>
<dbReference type="Gene3D" id="3.30.40.10">
    <property type="entry name" value="Zinc/RING finger domain, C3HC4 (zinc finger)"/>
    <property type="match status" value="1"/>
</dbReference>
<dbReference type="OrthoDB" id="66726at2759"/>
<dbReference type="GO" id="GO:0006511">
    <property type="term" value="P:ubiquitin-dependent protein catabolic process"/>
    <property type="evidence" value="ECO:0007669"/>
    <property type="project" value="TreeGrafter"/>
</dbReference>
<feature type="transmembrane region" description="Helical" evidence="2">
    <location>
        <begin position="622"/>
        <end position="641"/>
    </location>
</feature>
<feature type="region of interest" description="Disordered" evidence="1">
    <location>
        <begin position="768"/>
        <end position="803"/>
    </location>
</feature>
<dbReference type="InterPro" id="IPR013083">
    <property type="entry name" value="Znf_RING/FYVE/PHD"/>
</dbReference>
<evidence type="ECO:0008006" key="5">
    <source>
        <dbReference type="Google" id="ProtNLM"/>
    </source>
</evidence>
<dbReference type="AlphaFoldDB" id="A0A8H3F7K4"/>
<evidence type="ECO:0000313" key="3">
    <source>
        <dbReference type="EMBL" id="CAF9917038.1"/>
    </source>
</evidence>
<feature type="transmembrane region" description="Helical" evidence="2">
    <location>
        <begin position="436"/>
        <end position="465"/>
    </location>
</feature>
<reference evidence="3" key="1">
    <citation type="submission" date="2021-03" db="EMBL/GenBank/DDBJ databases">
        <authorList>
            <person name="Tagirdzhanova G."/>
        </authorList>
    </citation>
    <scope>NUCLEOTIDE SEQUENCE</scope>
</reference>
<dbReference type="PANTHER" id="PTHR22696:SF1">
    <property type="entry name" value="E3 UBIQUITIN-PROTEIN LIGASE RNF26"/>
    <property type="match status" value="1"/>
</dbReference>
<evidence type="ECO:0000313" key="4">
    <source>
        <dbReference type="Proteomes" id="UP000664521"/>
    </source>
</evidence>
<evidence type="ECO:0000256" key="2">
    <source>
        <dbReference type="SAM" id="Phobius"/>
    </source>
</evidence>
<name>A0A8H3F7K4_9LECA</name>
<keyword evidence="2" id="KW-0812">Transmembrane</keyword>
<dbReference type="Pfam" id="PF13920">
    <property type="entry name" value="zf-C3HC4_3"/>
    <property type="match status" value="1"/>
</dbReference>
<protein>
    <recommendedName>
        <fullName evidence="5">Ubiquitin-protein ligase</fullName>
    </recommendedName>
</protein>
<keyword evidence="2" id="KW-0472">Membrane</keyword>
<comment type="caution">
    <text evidence="3">The sequence shown here is derived from an EMBL/GenBank/DDBJ whole genome shotgun (WGS) entry which is preliminary data.</text>
</comment>
<evidence type="ECO:0000256" key="1">
    <source>
        <dbReference type="SAM" id="MobiDB-lite"/>
    </source>
</evidence>
<dbReference type="GO" id="GO:0016567">
    <property type="term" value="P:protein ubiquitination"/>
    <property type="evidence" value="ECO:0007669"/>
    <property type="project" value="TreeGrafter"/>
</dbReference>
<dbReference type="GO" id="GO:0061630">
    <property type="term" value="F:ubiquitin protein ligase activity"/>
    <property type="evidence" value="ECO:0007669"/>
    <property type="project" value="TreeGrafter"/>
</dbReference>
<feature type="compositionally biased region" description="Basic and acidic residues" evidence="1">
    <location>
        <begin position="768"/>
        <end position="783"/>
    </location>
</feature>
<dbReference type="PANTHER" id="PTHR22696">
    <property type="entry name" value="E3 UBIQUITIN-PROTEIN LIGASE RNF26"/>
    <property type="match status" value="1"/>
</dbReference>
<sequence>MSLTSSVLGLLPNGTAAGPLLSSTGTSFTSTFGHVKDTASSTLSYLNPSPKDLAMAVPRLLAYLGSFAFVAIPESFDYFFHLPHGGSVIAEATANKTQAIASAAISSATTMAPASAGGPVATDAAKAGLLSHMSFQHVRSFGGVFSYLTSKWALGCVAAAIILNRTGVYASARRPVYLNWYIRLALRIIPVWLFCSQISSLLQAIHCQTSPDYPSLKYGGEGPRKHLDFSGDGGLLYNLTSALLLWQDDRDSCLATGMVRLNDSPSSVGSLSLLWPLFKALCLSQFVDTLSAAVQGQKQLTETGMSIFEHSLAFAEAEAMVSNQLGLTPWGFPRTNFAKDVTNGISEGPQVDMVPISTLYDRMNTAPEVLLIGLISSLNCLTAHVLAILGLRGRYRLLNTGVWGFCFMMSFVWGFLSFKPGSGFDAIILRFPTVCIVGFIPHLLILLGISICACIYALAVFLVVLSPNPAGPAPRSIQERIQMAHDNLQAHRQMQNFQIHMHDDFYTTLLRIGFSVLTIASEAVYLNEGQKIGVGALTWLENERLKELEDAKQSFSNVLSSGVADGITLTEDRGQQPTKEADVWISGYGRERTTKSLKAGSYTHATRTGADGVGAFQRGGRYLMVWEFFNGVFWLSLAWFVTVISKTLLPIGIRWRPEWATRAPGQVARPVRTQTETKQPGPIEFWILSDDGQLSLPKDNNVDVEGETKKRLRVVSDFWGEEEEQKLDTTLYGWWKHGGWWGEQDESGTYQESIVDEEDRTSVISMSTEHDDEHEWEYVDDGSRTPTQLYPDHQRTPSPSPPMDHVVDPAYLAQLLDPKDSEQRQEARMLAAHLTSDRILTRSQYQHDKKFEKAHVLTSTRHRPPGFIPSSPSGRLTAHEEAEVLEYLIISRRAAAANTGDQTAAWRDGAEGLGAGGPQCVVCQSAPRSVLSWPCRCLSLCEDCRISLAMNNFGTCVCCRTDVVGFSRLYVP</sequence>
<dbReference type="EMBL" id="CAJPDS010000019">
    <property type="protein sequence ID" value="CAF9917038.1"/>
    <property type="molecule type" value="Genomic_DNA"/>
</dbReference>